<dbReference type="SUPFAM" id="SSF53850">
    <property type="entry name" value="Periplasmic binding protein-like II"/>
    <property type="match status" value="1"/>
</dbReference>
<name>A0A6A9UTB2_9ACTN</name>
<accession>A0A6A9UTB2</accession>
<evidence type="ECO:0000313" key="1">
    <source>
        <dbReference type="EMBL" id="MVA74975.1"/>
    </source>
</evidence>
<comment type="caution">
    <text evidence="1">The sequence shown here is derived from an EMBL/GenBank/DDBJ whole genome shotgun (WGS) entry which is preliminary data.</text>
</comment>
<dbReference type="EMBL" id="WPCU01000004">
    <property type="protein sequence ID" value="MVA74975.1"/>
    <property type="molecule type" value="Genomic_DNA"/>
</dbReference>
<dbReference type="Proteomes" id="UP000435304">
    <property type="component" value="Unassembled WGS sequence"/>
</dbReference>
<organism evidence="1 2">
    <name type="scientific">Auraticoccus cholistanensis</name>
    <dbReference type="NCBI Taxonomy" id="2656650"/>
    <lineage>
        <taxon>Bacteria</taxon>
        <taxon>Bacillati</taxon>
        <taxon>Actinomycetota</taxon>
        <taxon>Actinomycetes</taxon>
        <taxon>Propionibacteriales</taxon>
        <taxon>Propionibacteriaceae</taxon>
        <taxon>Auraticoccus</taxon>
    </lineage>
</organism>
<protein>
    <submittedName>
        <fullName evidence="1">Extracellular solute-binding protein</fullName>
    </submittedName>
</protein>
<dbReference type="Pfam" id="PF13416">
    <property type="entry name" value="SBP_bac_8"/>
    <property type="match status" value="1"/>
</dbReference>
<dbReference type="Gene3D" id="3.40.190.10">
    <property type="entry name" value="Periplasmic binding protein-like II"/>
    <property type="match status" value="2"/>
</dbReference>
<gene>
    <name evidence="1" type="ORF">GC722_02870</name>
</gene>
<dbReference type="AlphaFoldDB" id="A0A6A9UTB2"/>
<sequence length="238" mass="24940">ALASQGGSITQFQMWALSRQEDLFAETSAGFSRETLVEWFELWLGAMEDGVTPSADVASEYAGVPTNQGMMAVGLTLVSATGDNNTSDMQISLDQNGRGAVSMAPAPTGGAPQVVGANSWSIAENCTNVAAAAAFIDYFINSSEAAVTLDTQTGLPPVTSIAQELVASDEVAPSIKERIALYEELLARGATVDVWPDGTQQLVTQFTTQWEEVAFGQSTPEAAADAFIAQVETALSGF</sequence>
<feature type="non-terminal residue" evidence="1">
    <location>
        <position position="1"/>
    </location>
</feature>
<proteinExistence type="predicted"/>
<dbReference type="InterPro" id="IPR006059">
    <property type="entry name" value="SBP"/>
</dbReference>
<dbReference type="RefSeq" id="WP_156608742.1">
    <property type="nucleotide sequence ID" value="NZ_WPCU01000004.1"/>
</dbReference>
<reference evidence="1 2" key="1">
    <citation type="submission" date="2019-12" db="EMBL/GenBank/DDBJ databases">
        <title>Auraticoccus cholistani sp. nov., an actinomycete isolated from soil of Cholistan desert.</title>
        <authorList>
            <person name="Cheema M.T."/>
        </authorList>
    </citation>
    <scope>NUCLEOTIDE SEQUENCE [LARGE SCALE GENOMIC DNA]</scope>
    <source>
        <strain evidence="1 2">F435</strain>
    </source>
</reference>
<keyword evidence="2" id="KW-1185">Reference proteome</keyword>
<evidence type="ECO:0000313" key="2">
    <source>
        <dbReference type="Proteomes" id="UP000435304"/>
    </source>
</evidence>